<dbReference type="EMBL" id="PJQY01001873">
    <property type="protein sequence ID" value="PQP98740.1"/>
    <property type="molecule type" value="Genomic_DNA"/>
</dbReference>
<dbReference type="Proteomes" id="UP000250321">
    <property type="component" value="Unassembled WGS sequence"/>
</dbReference>
<dbReference type="AlphaFoldDB" id="A0A314Y3B5"/>
<keyword evidence="2" id="KW-1185">Reference proteome</keyword>
<proteinExistence type="predicted"/>
<dbReference type="SUPFAM" id="SSF117281">
    <property type="entry name" value="Kelch motif"/>
    <property type="match status" value="1"/>
</dbReference>
<protein>
    <submittedName>
        <fullName evidence="1">Uncharacterized protein</fullName>
    </submittedName>
</protein>
<gene>
    <name evidence="1" type="ORF">Pyn_40474</name>
</gene>
<comment type="caution">
    <text evidence="1">The sequence shown here is derived from an EMBL/GenBank/DDBJ whole genome shotgun (WGS) entry which is preliminary data.</text>
</comment>
<evidence type="ECO:0000313" key="1">
    <source>
        <dbReference type="EMBL" id="PQP98740.1"/>
    </source>
</evidence>
<evidence type="ECO:0000313" key="2">
    <source>
        <dbReference type="Proteomes" id="UP000250321"/>
    </source>
</evidence>
<sequence length="286" mass="32538">MERRNNNKSTASVASAVEDVEDKVLMRMASRQDELHDKLSEIQEALAIITSSHQTQLTMVTEELRLLRSVLVLVLDPVVQTPRGACTNDGEVDDDLGREGVTHEPPLLQPLAKFSHNYFLQSARISSKLYLLQQDGPDKHSGSSSARSFGGYVFDMETRSLSPSIPPTISSKPEATVVSAYGKLYYLPSPYIPIYAYHPGFEKYDPDHEHWESVPPDPRFEKYDPEHEHWESLPPFPFYNDELYNTEITGYAVCYGFICFRWATSRSTNPKSLLFMRAEREKNGIK</sequence>
<accession>A0A314Y3B5</accession>
<dbReference type="STRING" id="2094558.A0A314Y3B5"/>
<reference evidence="1 2" key="1">
    <citation type="submission" date="2018-02" db="EMBL/GenBank/DDBJ databases">
        <title>Draft genome of wild Prunus yedoensis var. nudiflora.</title>
        <authorList>
            <person name="Baek S."/>
            <person name="Kim J.-H."/>
            <person name="Choi K."/>
            <person name="Kim G.-B."/>
            <person name="Cho A."/>
            <person name="Jang H."/>
            <person name="Shin C.-H."/>
            <person name="Yu H.-J."/>
            <person name="Mun J.-H."/>
        </authorList>
    </citation>
    <scope>NUCLEOTIDE SEQUENCE [LARGE SCALE GENOMIC DNA]</scope>
    <source>
        <strain evidence="2">cv. Jeju island</strain>
        <tissue evidence="1">Leaf</tissue>
    </source>
</reference>
<organism evidence="1 2">
    <name type="scientific">Prunus yedoensis var. nudiflora</name>
    <dbReference type="NCBI Taxonomy" id="2094558"/>
    <lineage>
        <taxon>Eukaryota</taxon>
        <taxon>Viridiplantae</taxon>
        <taxon>Streptophyta</taxon>
        <taxon>Embryophyta</taxon>
        <taxon>Tracheophyta</taxon>
        <taxon>Spermatophyta</taxon>
        <taxon>Magnoliopsida</taxon>
        <taxon>eudicotyledons</taxon>
        <taxon>Gunneridae</taxon>
        <taxon>Pentapetalae</taxon>
        <taxon>rosids</taxon>
        <taxon>fabids</taxon>
        <taxon>Rosales</taxon>
        <taxon>Rosaceae</taxon>
        <taxon>Amygdaloideae</taxon>
        <taxon>Amygdaleae</taxon>
        <taxon>Prunus</taxon>
    </lineage>
</organism>
<name>A0A314Y3B5_PRUYE</name>
<dbReference type="InterPro" id="IPR015915">
    <property type="entry name" value="Kelch-typ_b-propeller"/>
</dbReference>